<proteinExistence type="predicted"/>
<dbReference type="OrthoDB" id="1430233at2"/>
<evidence type="ECO:0000313" key="3">
    <source>
        <dbReference type="Proteomes" id="UP000321954"/>
    </source>
</evidence>
<evidence type="ECO:0000313" key="2">
    <source>
        <dbReference type="EMBL" id="QED38839.1"/>
    </source>
</evidence>
<feature type="domain" description="DUF4136" evidence="1">
    <location>
        <begin position="22"/>
        <end position="171"/>
    </location>
</feature>
<reference evidence="2 3" key="1">
    <citation type="submission" date="2019-08" db="EMBL/GenBank/DDBJ databases">
        <title>Antarcticibacterium arcticum sp. nov., a bacterium isolated from marine sediment of the Canadian Beaufort Sea.</title>
        <authorList>
            <person name="Lee Y.M."/>
            <person name="Baek K."/>
            <person name="Lee D.-H."/>
            <person name="Shin S.C."/>
            <person name="Jin Y.K."/>
            <person name="Park Y."/>
        </authorList>
    </citation>
    <scope>NUCLEOTIDE SEQUENCE [LARGE SCALE GENOMIC DNA]</scope>
    <source>
        <strain evidence="2 3">PAMC 28998</strain>
    </source>
</reference>
<dbReference type="Pfam" id="PF13590">
    <property type="entry name" value="DUF4136"/>
    <property type="match status" value="1"/>
</dbReference>
<protein>
    <submittedName>
        <fullName evidence="2">DUF4136 domain-containing protein</fullName>
    </submittedName>
</protein>
<dbReference type="Proteomes" id="UP000321954">
    <property type="component" value="Chromosome"/>
</dbReference>
<dbReference type="InterPro" id="IPR025411">
    <property type="entry name" value="DUF4136"/>
</dbReference>
<accession>A0A5B8YRQ4</accession>
<organism evidence="2 3">
    <name type="scientific">Antarcticibacterium arcticum</name>
    <dbReference type="NCBI Taxonomy" id="2585771"/>
    <lineage>
        <taxon>Bacteria</taxon>
        <taxon>Pseudomonadati</taxon>
        <taxon>Bacteroidota</taxon>
        <taxon>Flavobacteriia</taxon>
        <taxon>Flavobacteriales</taxon>
        <taxon>Flavobacteriaceae</taxon>
        <taxon>Antarcticibacterium</taxon>
    </lineage>
</organism>
<dbReference type="KEGG" id="anp:FK178_14435"/>
<evidence type="ECO:0000259" key="1">
    <source>
        <dbReference type="Pfam" id="PF13590"/>
    </source>
</evidence>
<gene>
    <name evidence="2" type="ORF">FK178_14435</name>
</gene>
<dbReference type="EMBL" id="CP042476">
    <property type="protein sequence ID" value="QED38839.1"/>
    <property type="molecule type" value="Genomic_DNA"/>
</dbReference>
<keyword evidence="3" id="KW-1185">Reference proteome</keyword>
<dbReference type="PROSITE" id="PS51257">
    <property type="entry name" value="PROKAR_LIPOPROTEIN"/>
    <property type="match status" value="1"/>
</dbReference>
<dbReference type="AlphaFoldDB" id="A0A5B8YRQ4"/>
<dbReference type="Gene3D" id="3.30.160.670">
    <property type="match status" value="1"/>
</dbReference>
<dbReference type="RefSeq" id="WP_146836808.1">
    <property type="nucleotide sequence ID" value="NZ_CP042476.1"/>
</dbReference>
<name>A0A5B8YRQ4_9FLAO</name>
<sequence>MKFPKYIIGLFLAVSCNTPQAVYDYDEKVNFTTLNTYQIYPDLATNLNQLDDQRIISILNEKLAQKGLRTSETPQIYVNFYSSIYETPNRNTLGVGVGGSGRNVGVGVSGGIPLGGADTYLRLTLDFIDVKNDALIWQAEVEGLFNNSSTPQKREESLRVMIEKALKGYPPKK</sequence>